<dbReference type="RefSeq" id="WP_378052232.1">
    <property type="nucleotide sequence ID" value="NZ_JBHMDN010000048.1"/>
</dbReference>
<evidence type="ECO:0000313" key="12">
    <source>
        <dbReference type="EMBL" id="MFC7151746.1"/>
    </source>
</evidence>
<dbReference type="Pfam" id="PF07695">
    <property type="entry name" value="7TMR-DISM_7TM"/>
    <property type="match status" value="1"/>
</dbReference>
<name>A0ABW2FEZ1_9BACL</name>
<dbReference type="InterPro" id="IPR003661">
    <property type="entry name" value="HisK_dim/P_dom"/>
</dbReference>
<evidence type="ECO:0000256" key="10">
    <source>
        <dbReference type="SAM" id="Phobius"/>
    </source>
</evidence>
<dbReference type="InterPro" id="IPR011623">
    <property type="entry name" value="7TMR_DISM_rcpt_extracell_dom1"/>
</dbReference>
<dbReference type="SUPFAM" id="SSF47384">
    <property type="entry name" value="Homodimeric domain of signal transducing histidine kinase"/>
    <property type="match status" value="1"/>
</dbReference>
<keyword evidence="13" id="KW-1185">Reference proteome</keyword>
<sequence>MRSILRSGSRTVLLYIAAAVAVGLVASYIVMPAPNSPKIESKEGILDLTQVHVREHPLKLKGEWAFYWQELLSPEDIQNRLSRDGNHDRWISIPNSWLGYRLDDQRLSGTGYATFRVVIKLSEQDRNERLALRLPTLFHAYKLWVNGELLAEVGAVGRDKSSVTPQLATKLVFFQPENDRVELVMQIANFHHHRGGITKPIELGGSDALTVRTHLNIAAEMFVTASLLIIGVYHLLLFALRRKDRAPLFFGLFTLMFGIRSLLVGELLLTQWWPTFPWELQFKIEYLILCSGGYIITMYSDCIFPNYVSRWFRLGTRIVTGALCIVVVATPAIIYTQMLPIIGVIVVLHMVYLMVGLVHAAARRVEGALVFLLVSVVALVTVINDFLYYNEWSRIGNTSPLGLLVFTIAQMMLLSSRFTRAAANEERIARELQDANNKLTEMNMNLERTVLERTQALSAAHDDLRLSYDQLLQSEQGRKKLLAYITHDLRMPLSSMLGYVEAVQDRVKPERNDQYLKYIRDNTIRINRMIEELSFLSHLETGQVSYRMEPVHAVHFLRRFYEQYELVVRDAGLDFRLDYRDEEDQGSNSPVIVMDVQRLEQALFNLVSNAMKFTPKGGVVRIALAVDEVNLTRYAIISVQDSGMGIPPEQLEQIFDRNYRVDQPGEKGVEGSGLGLAICREIVQAHGGTVRAESDGKTGSIFYVSLPCMPLQVWQAHLKFSL</sequence>
<dbReference type="Proteomes" id="UP001596378">
    <property type="component" value="Unassembled WGS sequence"/>
</dbReference>
<dbReference type="SMART" id="SM00387">
    <property type="entry name" value="HATPase_c"/>
    <property type="match status" value="1"/>
</dbReference>
<dbReference type="InterPro" id="IPR004358">
    <property type="entry name" value="Sig_transdc_His_kin-like_C"/>
</dbReference>
<reference evidence="13" key="1">
    <citation type="journal article" date="2019" name="Int. J. Syst. Evol. Microbiol.">
        <title>The Global Catalogue of Microorganisms (GCM) 10K type strain sequencing project: providing services to taxonomists for standard genome sequencing and annotation.</title>
        <authorList>
            <consortium name="The Broad Institute Genomics Platform"/>
            <consortium name="The Broad Institute Genome Sequencing Center for Infectious Disease"/>
            <person name="Wu L."/>
            <person name="Ma J."/>
        </authorList>
    </citation>
    <scope>NUCLEOTIDE SEQUENCE [LARGE SCALE GENOMIC DNA]</scope>
    <source>
        <strain evidence="13">KCTC 12907</strain>
    </source>
</reference>
<feature type="coiled-coil region" evidence="9">
    <location>
        <begin position="422"/>
        <end position="452"/>
    </location>
</feature>
<dbReference type="Pfam" id="PF00512">
    <property type="entry name" value="HisKA"/>
    <property type="match status" value="1"/>
</dbReference>
<dbReference type="CDD" id="cd00082">
    <property type="entry name" value="HisKA"/>
    <property type="match status" value="1"/>
</dbReference>
<gene>
    <name evidence="12" type="ORF">ACFQMJ_24680</name>
</gene>
<dbReference type="Gene3D" id="3.30.565.10">
    <property type="entry name" value="Histidine kinase-like ATPase, C-terminal domain"/>
    <property type="match status" value="1"/>
</dbReference>
<evidence type="ECO:0000259" key="11">
    <source>
        <dbReference type="PROSITE" id="PS50109"/>
    </source>
</evidence>
<evidence type="ECO:0000256" key="5">
    <source>
        <dbReference type="ARBA" id="ARBA00022741"/>
    </source>
</evidence>
<feature type="transmembrane region" description="Helical" evidence="10">
    <location>
        <begin position="252"/>
        <end position="274"/>
    </location>
</feature>
<feature type="transmembrane region" description="Helical" evidence="10">
    <location>
        <begin position="286"/>
        <end position="304"/>
    </location>
</feature>
<feature type="transmembrane region" description="Helical" evidence="10">
    <location>
        <begin position="316"/>
        <end position="335"/>
    </location>
</feature>
<keyword evidence="7 12" id="KW-0067">ATP-binding</keyword>
<evidence type="ECO:0000256" key="6">
    <source>
        <dbReference type="ARBA" id="ARBA00022777"/>
    </source>
</evidence>
<dbReference type="PANTHER" id="PTHR43547">
    <property type="entry name" value="TWO-COMPONENT HISTIDINE KINASE"/>
    <property type="match status" value="1"/>
</dbReference>
<dbReference type="Gene3D" id="1.10.287.130">
    <property type="match status" value="1"/>
</dbReference>
<evidence type="ECO:0000256" key="8">
    <source>
        <dbReference type="ARBA" id="ARBA00023012"/>
    </source>
</evidence>
<dbReference type="InterPro" id="IPR003594">
    <property type="entry name" value="HATPase_dom"/>
</dbReference>
<feature type="domain" description="Histidine kinase" evidence="11">
    <location>
        <begin position="484"/>
        <end position="710"/>
    </location>
</feature>
<feature type="transmembrane region" description="Helical" evidence="10">
    <location>
        <begin position="12"/>
        <end position="31"/>
    </location>
</feature>
<evidence type="ECO:0000256" key="1">
    <source>
        <dbReference type="ARBA" id="ARBA00000085"/>
    </source>
</evidence>
<keyword evidence="8" id="KW-0902">Two-component regulatory system</keyword>
<dbReference type="Pfam" id="PF02518">
    <property type="entry name" value="HATPase_c"/>
    <property type="match status" value="1"/>
</dbReference>
<keyword evidence="3" id="KW-0597">Phosphoprotein</keyword>
<feature type="transmembrane region" description="Helical" evidence="10">
    <location>
        <begin position="221"/>
        <end position="240"/>
    </location>
</feature>
<dbReference type="EMBL" id="JBHTAI010000018">
    <property type="protein sequence ID" value="MFC7151746.1"/>
    <property type="molecule type" value="Genomic_DNA"/>
</dbReference>
<accession>A0ABW2FEZ1</accession>
<feature type="transmembrane region" description="Helical" evidence="10">
    <location>
        <begin position="369"/>
        <end position="389"/>
    </location>
</feature>
<dbReference type="SMART" id="SM00388">
    <property type="entry name" value="HisKA"/>
    <property type="match status" value="1"/>
</dbReference>
<dbReference type="InterPro" id="IPR008979">
    <property type="entry name" value="Galactose-bd-like_sf"/>
</dbReference>
<comment type="caution">
    <text evidence="12">The sequence shown here is derived from an EMBL/GenBank/DDBJ whole genome shotgun (WGS) entry which is preliminary data.</text>
</comment>
<keyword evidence="4" id="KW-0808">Transferase</keyword>
<keyword evidence="10" id="KW-1133">Transmembrane helix</keyword>
<comment type="catalytic activity">
    <reaction evidence="1">
        <text>ATP + protein L-histidine = ADP + protein N-phospho-L-histidine.</text>
        <dbReference type="EC" id="2.7.13.3"/>
    </reaction>
</comment>
<keyword evidence="6" id="KW-0418">Kinase</keyword>
<dbReference type="GO" id="GO:0005524">
    <property type="term" value="F:ATP binding"/>
    <property type="evidence" value="ECO:0007669"/>
    <property type="project" value="UniProtKB-KW"/>
</dbReference>
<dbReference type="PROSITE" id="PS50109">
    <property type="entry name" value="HIS_KIN"/>
    <property type="match status" value="1"/>
</dbReference>
<dbReference type="EC" id="2.7.13.3" evidence="2"/>
<keyword evidence="5" id="KW-0547">Nucleotide-binding</keyword>
<protein>
    <recommendedName>
        <fullName evidence="2">histidine kinase</fullName>
        <ecNumber evidence="2">2.7.13.3</ecNumber>
    </recommendedName>
</protein>
<dbReference type="Gene3D" id="2.60.120.260">
    <property type="entry name" value="Galactose-binding domain-like"/>
    <property type="match status" value="1"/>
</dbReference>
<proteinExistence type="predicted"/>
<dbReference type="SUPFAM" id="SSF55874">
    <property type="entry name" value="ATPase domain of HSP90 chaperone/DNA topoisomerase II/histidine kinase"/>
    <property type="match status" value="1"/>
</dbReference>
<feature type="transmembrane region" description="Helical" evidence="10">
    <location>
        <begin position="341"/>
        <end position="362"/>
    </location>
</feature>
<evidence type="ECO:0000256" key="7">
    <source>
        <dbReference type="ARBA" id="ARBA00022840"/>
    </source>
</evidence>
<evidence type="ECO:0000313" key="13">
    <source>
        <dbReference type="Proteomes" id="UP001596378"/>
    </source>
</evidence>
<evidence type="ECO:0000256" key="4">
    <source>
        <dbReference type="ARBA" id="ARBA00022679"/>
    </source>
</evidence>
<evidence type="ECO:0000256" key="2">
    <source>
        <dbReference type="ARBA" id="ARBA00012438"/>
    </source>
</evidence>
<dbReference type="CDD" id="cd00075">
    <property type="entry name" value="HATPase"/>
    <property type="match status" value="1"/>
</dbReference>
<dbReference type="PANTHER" id="PTHR43547:SF2">
    <property type="entry name" value="HYBRID SIGNAL TRANSDUCTION HISTIDINE KINASE C"/>
    <property type="match status" value="1"/>
</dbReference>
<dbReference type="PRINTS" id="PR00344">
    <property type="entry name" value="BCTRLSENSOR"/>
</dbReference>
<keyword evidence="10" id="KW-0812">Transmembrane</keyword>
<evidence type="ECO:0000256" key="9">
    <source>
        <dbReference type="SAM" id="Coils"/>
    </source>
</evidence>
<dbReference type="InterPro" id="IPR036890">
    <property type="entry name" value="HATPase_C_sf"/>
</dbReference>
<dbReference type="InterPro" id="IPR005467">
    <property type="entry name" value="His_kinase_dom"/>
</dbReference>
<dbReference type="SUPFAM" id="SSF49785">
    <property type="entry name" value="Galactose-binding domain-like"/>
    <property type="match status" value="1"/>
</dbReference>
<keyword evidence="10" id="KW-0472">Membrane</keyword>
<evidence type="ECO:0000256" key="3">
    <source>
        <dbReference type="ARBA" id="ARBA00022553"/>
    </source>
</evidence>
<organism evidence="12 13">
    <name type="scientific">Cohnella cellulosilytica</name>
    <dbReference type="NCBI Taxonomy" id="986710"/>
    <lineage>
        <taxon>Bacteria</taxon>
        <taxon>Bacillati</taxon>
        <taxon>Bacillota</taxon>
        <taxon>Bacilli</taxon>
        <taxon>Bacillales</taxon>
        <taxon>Paenibacillaceae</taxon>
        <taxon>Cohnella</taxon>
    </lineage>
</organism>
<dbReference type="InterPro" id="IPR036097">
    <property type="entry name" value="HisK_dim/P_sf"/>
</dbReference>
<keyword evidence="9" id="KW-0175">Coiled coil</keyword>